<dbReference type="AlphaFoldDB" id="A0A0N4XWG5"/>
<feature type="compositionally biased region" description="Low complexity" evidence="1">
    <location>
        <begin position="36"/>
        <end position="45"/>
    </location>
</feature>
<dbReference type="OMA" id="LAHENFT"/>
<reference evidence="3 4" key="2">
    <citation type="submission" date="2018-11" db="EMBL/GenBank/DDBJ databases">
        <authorList>
            <consortium name="Pathogen Informatics"/>
        </authorList>
    </citation>
    <scope>NUCLEOTIDE SEQUENCE [LARGE SCALE GENOMIC DNA]</scope>
</reference>
<gene>
    <name evidence="3" type="ORF">NBR_LOCUS7232</name>
</gene>
<feature type="chain" id="PRO_5043125147" evidence="2">
    <location>
        <begin position="16"/>
        <end position="392"/>
    </location>
</feature>
<name>A0A0N4XWG5_NIPBR</name>
<evidence type="ECO:0000313" key="4">
    <source>
        <dbReference type="Proteomes" id="UP000271162"/>
    </source>
</evidence>
<feature type="compositionally biased region" description="Basic and acidic residues" evidence="1">
    <location>
        <begin position="316"/>
        <end position="333"/>
    </location>
</feature>
<evidence type="ECO:0000256" key="1">
    <source>
        <dbReference type="SAM" id="MobiDB-lite"/>
    </source>
</evidence>
<feature type="compositionally biased region" description="Pro residues" evidence="1">
    <location>
        <begin position="66"/>
        <end position="76"/>
    </location>
</feature>
<feature type="region of interest" description="Disordered" evidence="1">
    <location>
        <begin position="36"/>
        <end position="137"/>
    </location>
</feature>
<protein>
    <submittedName>
        <fullName evidence="5">TIL domain-containing protein</fullName>
    </submittedName>
</protein>
<feature type="compositionally biased region" description="Polar residues" evidence="1">
    <location>
        <begin position="81"/>
        <end position="90"/>
    </location>
</feature>
<organism evidence="5">
    <name type="scientific">Nippostrongylus brasiliensis</name>
    <name type="common">Rat hookworm</name>
    <dbReference type="NCBI Taxonomy" id="27835"/>
    <lineage>
        <taxon>Eukaryota</taxon>
        <taxon>Metazoa</taxon>
        <taxon>Ecdysozoa</taxon>
        <taxon>Nematoda</taxon>
        <taxon>Chromadorea</taxon>
        <taxon>Rhabditida</taxon>
        <taxon>Rhabditina</taxon>
        <taxon>Rhabditomorpha</taxon>
        <taxon>Strongyloidea</taxon>
        <taxon>Heligmosomidae</taxon>
        <taxon>Nippostrongylus</taxon>
    </lineage>
</organism>
<keyword evidence="4" id="KW-1185">Reference proteome</keyword>
<dbReference type="Proteomes" id="UP000271162">
    <property type="component" value="Unassembled WGS sequence"/>
</dbReference>
<keyword evidence="2" id="KW-0732">Signal</keyword>
<feature type="region of interest" description="Disordered" evidence="1">
    <location>
        <begin position="316"/>
        <end position="345"/>
    </location>
</feature>
<evidence type="ECO:0000313" key="5">
    <source>
        <dbReference type="WBParaSite" id="NBR_0000723101-mRNA-1"/>
    </source>
</evidence>
<reference evidence="5" key="1">
    <citation type="submission" date="2017-02" db="UniProtKB">
        <authorList>
            <consortium name="WormBaseParasite"/>
        </authorList>
    </citation>
    <scope>IDENTIFICATION</scope>
</reference>
<dbReference type="WBParaSite" id="NBR_0000723101-mRNA-1">
    <property type="protein sequence ID" value="NBR_0000723101-mRNA-1"/>
    <property type="gene ID" value="NBR_0000723101"/>
</dbReference>
<accession>A0A0N4XWG5</accession>
<feature type="signal peptide" evidence="2">
    <location>
        <begin position="1"/>
        <end position="15"/>
    </location>
</feature>
<evidence type="ECO:0000256" key="2">
    <source>
        <dbReference type="SAM" id="SignalP"/>
    </source>
</evidence>
<proteinExistence type="predicted"/>
<evidence type="ECO:0000313" key="3">
    <source>
        <dbReference type="EMBL" id="VDL70821.1"/>
    </source>
</evidence>
<feature type="compositionally biased region" description="Basic and acidic residues" evidence="1">
    <location>
        <begin position="123"/>
        <end position="137"/>
    </location>
</feature>
<sequence>MRLNILLALAHLSLAHENFTTEETPFTIKDDLFSTEEMSPMSPSSDHFAAEPPQPQGPPTSVLPDAEPPGIQPQPPGEQESLNLKSSQRTSGKRSESERTTTTTAQYGDSIGVSSAVSSADNEEMHNELLESSGEMKRGLSAAPTIINTDEKEGSGTDLASPLERVLGDPVGGYESILKQIQDFADDVKEVDDLKMNTSLVRTVDILTKPDSGVESLNVSAEVTKSITSVTESNMGIRAPSLSAPPKRGAVEGCPTPEVCTQNCFVYINDQGCQDCQCLWQALACDFDEDCPESAQFCDLGRCNCRPGLRQDMKHSGSCEQDPDFKESTENGDVHPPAPPPSLGHVSRMLIDRTIDGTFPNLPPLQPFTKLISEPVPAKNKTVKEIGKQKGR</sequence>
<dbReference type="EMBL" id="UYSL01019870">
    <property type="protein sequence ID" value="VDL70821.1"/>
    <property type="molecule type" value="Genomic_DNA"/>
</dbReference>